<organism evidence="2 3">
    <name type="scientific">Peptoclostridium litorale DSM 5388</name>
    <dbReference type="NCBI Taxonomy" id="1121324"/>
    <lineage>
        <taxon>Bacteria</taxon>
        <taxon>Bacillati</taxon>
        <taxon>Bacillota</taxon>
        <taxon>Clostridia</taxon>
        <taxon>Peptostreptococcales</taxon>
        <taxon>Peptoclostridiaceae</taxon>
        <taxon>Peptoclostridium</taxon>
    </lineage>
</organism>
<evidence type="ECO:0000313" key="3">
    <source>
        <dbReference type="Proteomes" id="UP000027946"/>
    </source>
</evidence>
<sequence length="117" mass="13399">MRDNSRYNEWWIKAFVLIAVMLNLVNFTPFGFEYNNIIRLLLMMSFIICVSSYLGLVYISTLSFVGTFLGLTVMVMDSILGWEDMSGVAFMGKCVIICLLAGVLIQIGEYVYKRLIR</sequence>
<evidence type="ECO:0000256" key="1">
    <source>
        <dbReference type="SAM" id="Phobius"/>
    </source>
</evidence>
<keyword evidence="1" id="KW-0472">Membrane</keyword>
<feature type="transmembrane region" description="Helical" evidence="1">
    <location>
        <begin position="88"/>
        <end position="112"/>
    </location>
</feature>
<feature type="transmembrane region" description="Helical" evidence="1">
    <location>
        <begin position="12"/>
        <end position="31"/>
    </location>
</feature>
<comment type="caution">
    <text evidence="2">The sequence shown here is derived from an EMBL/GenBank/DDBJ whole genome shotgun (WGS) entry which is preliminary data.</text>
</comment>
<accession>A0A069REP1</accession>
<feature type="transmembrane region" description="Helical" evidence="1">
    <location>
        <begin position="64"/>
        <end position="82"/>
    </location>
</feature>
<dbReference type="Proteomes" id="UP000027946">
    <property type="component" value="Unassembled WGS sequence"/>
</dbReference>
<keyword evidence="3" id="KW-1185">Reference proteome</keyword>
<dbReference type="AlphaFoldDB" id="A0A069REP1"/>
<reference evidence="2 3" key="1">
    <citation type="submission" date="2014-03" db="EMBL/GenBank/DDBJ databases">
        <title>Genome sequence of Clostridium litorale W6, DSM 5388.</title>
        <authorList>
            <person name="Poehlein A."/>
            <person name="Jagirdar A."/>
            <person name="Khonsari B."/>
            <person name="Chibani C.M."/>
            <person name="Gutierrez Gutierrez D.A."/>
            <person name="Davydova E."/>
            <person name="Alghaithi H.S."/>
            <person name="Nair K.P."/>
            <person name="Dhamotharan K."/>
            <person name="Chandran L."/>
            <person name="G W."/>
            <person name="Daniel R."/>
        </authorList>
    </citation>
    <scope>NUCLEOTIDE SEQUENCE [LARGE SCALE GENOMIC DNA]</scope>
    <source>
        <strain evidence="2 3">W6</strain>
    </source>
</reference>
<keyword evidence="1" id="KW-1133">Transmembrane helix</keyword>
<keyword evidence="1" id="KW-0812">Transmembrane</keyword>
<dbReference type="RefSeq" id="WP_038265426.1">
    <property type="nucleotide sequence ID" value="NZ_FSRH01000002.1"/>
</dbReference>
<gene>
    <name evidence="2" type="ORF">CLIT_11c02920</name>
</gene>
<protein>
    <submittedName>
        <fullName evidence="2">Uncharacterized protein</fullName>
    </submittedName>
</protein>
<proteinExistence type="predicted"/>
<name>A0A069REP1_PEPLI</name>
<dbReference type="EMBL" id="JJMM01000011">
    <property type="protein sequence ID" value="KDR95263.1"/>
    <property type="molecule type" value="Genomic_DNA"/>
</dbReference>
<evidence type="ECO:0000313" key="2">
    <source>
        <dbReference type="EMBL" id="KDR95263.1"/>
    </source>
</evidence>